<name>A0AA88YE28_PINIB</name>
<comment type="caution">
    <text evidence="2">The sequence shown here is derived from an EMBL/GenBank/DDBJ whole genome shotgun (WGS) entry which is preliminary data.</text>
</comment>
<protein>
    <submittedName>
        <fullName evidence="2">Uncharacterized protein</fullName>
    </submittedName>
</protein>
<dbReference type="Proteomes" id="UP001186944">
    <property type="component" value="Unassembled WGS sequence"/>
</dbReference>
<gene>
    <name evidence="2" type="ORF">FSP39_008331</name>
</gene>
<dbReference type="AlphaFoldDB" id="A0AA88YE28"/>
<proteinExistence type="inferred from homology"/>
<accession>A0AA88YE28</accession>
<dbReference type="Gene3D" id="2.60.40.1190">
    <property type="match status" value="2"/>
</dbReference>
<reference evidence="2" key="1">
    <citation type="submission" date="2019-08" db="EMBL/GenBank/DDBJ databases">
        <title>The improved chromosome-level genome for the pearl oyster Pinctada fucata martensii using PacBio sequencing and Hi-C.</title>
        <authorList>
            <person name="Zheng Z."/>
        </authorList>
    </citation>
    <scope>NUCLEOTIDE SEQUENCE</scope>
    <source>
        <strain evidence="2">ZZ-2019</strain>
        <tissue evidence="2">Adductor muscle</tissue>
    </source>
</reference>
<dbReference type="EMBL" id="VSWD01000006">
    <property type="protein sequence ID" value="KAK3099705.1"/>
    <property type="molecule type" value="Genomic_DNA"/>
</dbReference>
<dbReference type="PANTHER" id="PTHR31475">
    <property type="entry name" value="UPF0462 PROTEIN"/>
    <property type="match status" value="1"/>
</dbReference>
<dbReference type="PANTHER" id="PTHR31475:SF5">
    <property type="entry name" value="UPF0462 PROTEIN C4ORF33 HOMOLOG"/>
    <property type="match status" value="1"/>
</dbReference>
<evidence type="ECO:0000256" key="1">
    <source>
        <dbReference type="ARBA" id="ARBA00038085"/>
    </source>
</evidence>
<organism evidence="2 3">
    <name type="scientific">Pinctada imbricata</name>
    <name type="common">Atlantic pearl-oyster</name>
    <name type="synonym">Pinctada martensii</name>
    <dbReference type="NCBI Taxonomy" id="66713"/>
    <lineage>
        <taxon>Eukaryota</taxon>
        <taxon>Metazoa</taxon>
        <taxon>Spiralia</taxon>
        <taxon>Lophotrochozoa</taxon>
        <taxon>Mollusca</taxon>
        <taxon>Bivalvia</taxon>
        <taxon>Autobranchia</taxon>
        <taxon>Pteriomorphia</taxon>
        <taxon>Pterioida</taxon>
        <taxon>Pterioidea</taxon>
        <taxon>Pteriidae</taxon>
        <taxon>Pinctada</taxon>
    </lineage>
</organism>
<evidence type="ECO:0000313" key="2">
    <source>
        <dbReference type="EMBL" id="KAK3099705.1"/>
    </source>
</evidence>
<comment type="similarity">
    <text evidence="1">Belongs to the UPF0462 family.</text>
</comment>
<keyword evidence="3" id="KW-1185">Reference proteome</keyword>
<evidence type="ECO:0000313" key="3">
    <source>
        <dbReference type="Proteomes" id="UP001186944"/>
    </source>
</evidence>
<sequence>MEYSIRTTWDQRPITHSPIQITLSKEDKSPEKVKVTVQGQFFNDPPNPGGKTGEAFPGLWDFEVAEVFFLNDNNQYLEVELSPHGQHLVLLLKAERDAFKTELPLEYTATITGDQWIGTAYIPCGYFPPRVSKFNAYAIHGAGENRVYQSLYPVPTGKYKNPDFHRLDYFADIDLKNLLPQNWAASYHSDLWRPIIGTKSFSISTTWDGHPINHDPITLQINKLDDKDQVKVIARGPLFNDPQNPGGVPGQPFDQLWDYEVAEAFFLNEENQYLEVELCPHGQHLVLLLKGRRDSFKTKLPMNYTATITKGKWEGVAYIPAEYFPPKVSKFNAYAIHGSGSDRVYQSLYPTPKDKYTDPDFHRLEYFQQIHFEDILPSNWMASYKSDLWNHQESK</sequence>